<dbReference type="Gramene" id="OIW11736">
    <property type="protein sequence ID" value="OIW11736"/>
    <property type="gene ID" value="TanjilG_20220"/>
</dbReference>
<protein>
    <recommendedName>
        <fullName evidence="3">Non-specific lipid-transfer protein</fullName>
    </recommendedName>
</protein>
<reference evidence="6 7" key="1">
    <citation type="journal article" date="2017" name="Plant Biotechnol. J.">
        <title>A comprehensive draft genome sequence for lupin (Lupinus angustifolius), an emerging health food: insights into plant-microbe interactions and legume evolution.</title>
        <authorList>
            <person name="Hane J.K."/>
            <person name="Ming Y."/>
            <person name="Kamphuis L.G."/>
            <person name="Nelson M.N."/>
            <person name="Garg G."/>
            <person name="Atkins C.A."/>
            <person name="Bayer P.E."/>
            <person name="Bravo A."/>
            <person name="Bringans S."/>
            <person name="Cannon S."/>
            <person name="Edwards D."/>
            <person name="Foley R."/>
            <person name="Gao L.L."/>
            <person name="Harrison M.J."/>
            <person name="Huang W."/>
            <person name="Hurgobin B."/>
            <person name="Li S."/>
            <person name="Liu C.W."/>
            <person name="McGrath A."/>
            <person name="Morahan G."/>
            <person name="Murray J."/>
            <person name="Weller J."/>
            <person name="Jian J."/>
            <person name="Singh K.B."/>
        </authorList>
    </citation>
    <scope>NUCLEOTIDE SEQUENCE [LARGE SCALE GENOMIC DNA]</scope>
    <source>
        <strain evidence="7">cv. Tanjil</strain>
        <tissue evidence="6">Whole plant</tissue>
    </source>
</reference>
<name>A0A1J7HG07_LUPAN</name>
<keyword evidence="3" id="KW-0446">Lipid-binding</keyword>
<organism evidence="6 7">
    <name type="scientific">Lupinus angustifolius</name>
    <name type="common">Narrow-leaved blue lupine</name>
    <dbReference type="NCBI Taxonomy" id="3871"/>
    <lineage>
        <taxon>Eukaryota</taxon>
        <taxon>Viridiplantae</taxon>
        <taxon>Streptophyta</taxon>
        <taxon>Embryophyta</taxon>
        <taxon>Tracheophyta</taxon>
        <taxon>Spermatophyta</taxon>
        <taxon>Magnoliopsida</taxon>
        <taxon>eudicotyledons</taxon>
        <taxon>Gunneridae</taxon>
        <taxon>Pentapetalae</taxon>
        <taxon>rosids</taxon>
        <taxon>fabids</taxon>
        <taxon>Fabales</taxon>
        <taxon>Fabaceae</taxon>
        <taxon>Papilionoideae</taxon>
        <taxon>50 kb inversion clade</taxon>
        <taxon>genistoids sensu lato</taxon>
        <taxon>core genistoids</taxon>
        <taxon>Genisteae</taxon>
        <taxon>Lupinus</taxon>
    </lineage>
</organism>
<dbReference type="InterPro" id="IPR036312">
    <property type="entry name" value="Bifun_inhib/LTP/seed_sf"/>
</dbReference>
<dbReference type="InterPro" id="IPR016140">
    <property type="entry name" value="Bifunc_inhib/LTP/seed_store"/>
</dbReference>
<dbReference type="PRINTS" id="PR00382">
    <property type="entry name" value="LIPIDTRNSFER"/>
</dbReference>
<evidence type="ECO:0000256" key="2">
    <source>
        <dbReference type="ARBA" id="ARBA00023157"/>
    </source>
</evidence>
<dbReference type="Pfam" id="PF00234">
    <property type="entry name" value="Tryp_alpha_amyl"/>
    <property type="match status" value="1"/>
</dbReference>
<dbReference type="EMBL" id="CM007365">
    <property type="protein sequence ID" value="OIW11736.1"/>
    <property type="molecule type" value="Genomic_DNA"/>
</dbReference>
<dbReference type="AlphaFoldDB" id="A0A1J7HG07"/>
<keyword evidence="7" id="KW-1185">Reference proteome</keyword>
<feature type="domain" description="Bifunctional inhibitor/plant lipid transfer protein/seed storage helical" evidence="5">
    <location>
        <begin position="31"/>
        <end position="117"/>
    </location>
</feature>
<proteinExistence type="inferred from homology"/>
<keyword evidence="3" id="KW-0813">Transport</keyword>
<evidence type="ECO:0000256" key="1">
    <source>
        <dbReference type="ARBA" id="ARBA00009748"/>
    </source>
</evidence>
<dbReference type="PANTHER" id="PTHR33076">
    <property type="entry name" value="NON-SPECIFIC LIPID-TRANSFER PROTEIN 2-RELATED"/>
    <property type="match status" value="1"/>
</dbReference>
<keyword evidence="2" id="KW-1015">Disulfide bond</keyword>
<dbReference type="STRING" id="3871.A0A1J7HG07"/>
<keyword evidence="4" id="KW-0732">Signal</keyword>
<dbReference type="InterPro" id="IPR000528">
    <property type="entry name" value="Plant_nsLTP"/>
</dbReference>
<dbReference type="SMART" id="SM00499">
    <property type="entry name" value="AAI"/>
    <property type="match status" value="1"/>
</dbReference>
<comment type="function">
    <text evidence="3">Plant non-specific lipid-transfer proteins transfer phospholipids as well as galactolipids across membranes. May play a role in wax or cutin deposition in the cell walls of expanding epidermal cells and certain secretory tissues.</text>
</comment>
<evidence type="ECO:0000259" key="5">
    <source>
        <dbReference type="SMART" id="SM00499"/>
    </source>
</evidence>
<dbReference type="OMA" id="AHIECAE"/>
<dbReference type="Gene3D" id="1.10.110.10">
    <property type="entry name" value="Plant lipid-transfer and hydrophobic proteins"/>
    <property type="match status" value="1"/>
</dbReference>
<comment type="similarity">
    <text evidence="1 3">Belongs to the plant LTP family.</text>
</comment>
<dbReference type="GO" id="GO:0006869">
    <property type="term" value="P:lipid transport"/>
    <property type="evidence" value="ECO:0007669"/>
    <property type="project" value="InterPro"/>
</dbReference>
<evidence type="ECO:0000256" key="3">
    <source>
        <dbReference type="RuleBase" id="RU000628"/>
    </source>
</evidence>
<dbReference type="CDD" id="cd01960">
    <property type="entry name" value="nsLTP1"/>
    <property type="match status" value="1"/>
</dbReference>
<evidence type="ECO:0000313" key="7">
    <source>
        <dbReference type="Proteomes" id="UP000188354"/>
    </source>
</evidence>
<evidence type="ECO:0000256" key="4">
    <source>
        <dbReference type="SAM" id="SignalP"/>
    </source>
</evidence>
<gene>
    <name evidence="6" type="ORF">TanjilG_20220</name>
</gene>
<evidence type="ECO:0000313" key="6">
    <source>
        <dbReference type="EMBL" id="OIW11736.1"/>
    </source>
</evidence>
<feature type="chain" id="PRO_5013108837" description="Non-specific lipid-transfer protein" evidence="4">
    <location>
        <begin position="28"/>
        <end position="119"/>
    </location>
</feature>
<sequence length="119" mass="12869">MNLSSSTIGSLILFHLLLASPSPYCVAHIECAEIIEYLQTCVGYLKHGGASDKPPSTCCDGVKAVLNKLKSVDDKRDACNCIKAIVQITKLKLENARNVPIKCGIKIPFQISPDFDCSS</sequence>
<accession>A0A1J7HG07</accession>
<dbReference type="GO" id="GO:0008289">
    <property type="term" value="F:lipid binding"/>
    <property type="evidence" value="ECO:0007669"/>
    <property type="project" value="UniProtKB-KW"/>
</dbReference>
<feature type="signal peptide" evidence="4">
    <location>
        <begin position="1"/>
        <end position="27"/>
    </location>
</feature>
<dbReference type="SUPFAM" id="SSF47699">
    <property type="entry name" value="Bifunctional inhibitor/lipid-transfer protein/seed storage 2S albumin"/>
    <property type="match status" value="1"/>
</dbReference>
<dbReference type="Proteomes" id="UP000188354">
    <property type="component" value="Chromosome LG05"/>
</dbReference>